<keyword evidence="4" id="KW-0812">Transmembrane</keyword>
<dbReference type="GO" id="GO:0009252">
    <property type="term" value="P:peptidoglycan biosynthetic process"/>
    <property type="evidence" value="ECO:0007669"/>
    <property type="project" value="UniProtKB-KW"/>
</dbReference>
<organism evidence="12 13">
    <name type="scientific">Tetragenococcus osmophilus</name>
    <dbReference type="NCBI Taxonomy" id="526944"/>
    <lineage>
        <taxon>Bacteria</taxon>
        <taxon>Bacillati</taxon>
        <taxon>Bacillota</taxon>
        <taxon>Bacilli</taxon>
        <taxon>Lactobacillales</taxon>
        <taxon>Enterococcaceae</taxon>
        <taxon>Tetragenococcus</taxon>
    </lineage>
</organism>
<comment type="caution">
    <text evidence="12">The sequence shown here is derived from an EMBL/GenBank/DDBJ whole genome shotgun (WGS) entry which is preliminary data.</text>
</comment>
<feature type="region of interest" description="Disordered" evidence="10">
    <location>
        <begin position="267"/>
        <end position="306"/>
    </location>
</feature>
<dbReference type="GO" id="GO:0030288">
    <property type="term" value="C:outer membrane-bounded periplasmic space"/>
    <property type="evidence" value="ECO:0007669"/>
    <property type="project" value="TreeGrafter"/>
</dbReference>
<keyword evidence="6" id="KW-0573">Peptidoglycan synthesis</keyword>
<evidence type="ECO:0000313" key="13">
    <source>
        <dbReference type="Proteomes" id="UP001157039"/>
    </source>
</evidence>
<dbReference type="InterPro" id="IPR050396">
    <property type="entry name" value="Glycosyltr_51/Transpeptidase"/>
</dbReference>
<evidence type="ECO:0000256" key="3">
    <source>
        <dbReference type="ARBA" id="ARBA00022679"/>
    </source>
</evidence>
<proteinExistence type="predicted"/>
<keyword evidence="5" id="KW-0133">Cell shape</keyword>
<dbReference type="InterPro" id="IPR001460">
    <property type="entry name" value="PCN-bd_Tpept"/>
</dbReference>
<dbReference type="Gene3D" id="3.40.710.10">
    <property type="entry name" value="DD-peptidase/beta-lactamase superfamily"/>
    <property type="match status" value="1"/>
</dbReference>
<evidence type="ECO:0000256" key="2">
    <source>
        <dbReference type="ARBA" id="ARBA00022676"/>
    </source>
</evidence>
<keyword evidence="9" id="KW-0961">Cell wall biogenesis/degradation</keyword>
<feature type="compositionally biased region" description="Acidic residues" evidence="10">
    <location>
        <begin position="273"/>
        <end position="283"/>
    </location>
</feature>
<name>A0AA37XKP2_9ENTE</name>
<evidence type="ECO:0000256" key="1">
    <source>
        <dbReference type="ARBA" id="ARBA00022475"/>
    </source>
</evidence>
<dbReference type="Pfam" id="PF00905">
    <property type="entry name" value="Transpeptidase"/>
    <property type="match status" value="1"/>
</dbReference>
<accession>A0AA37XKP2</accession>
<evidence type="ECO:0000256" key="6">
    <source>
        <dbReference type="ARBA" id="ARBA00022984"/>
    </source>
</evidence>
<feature type="compositionally biased region" description="Basic and acidic residues" evidence="10">
    <location>
        <begin position="295"/>
        <end position="306"/>
    </location>
</feature>
<evidence type="ECO:0000256" key="7">
    <source>
        <dbReference type="ARBA" id="ARBA00022989"/>
    </source>
</evidence>
<dbReference type="GO" id="GO:0008658">
    <property type="term" value="F:penicillin binding"/>
    <property type="evidence" value="ECO:0007669"/>
    <property type="project" value="InterPro"/>
</dbReference>
<sequence>MQRSPGSTIKPLSVYTPALEAGYMPDSVLKDEPQDYYDAKNYSGDYSGEVPMYQAVAESLNLPAVWLLHEMGISKGYNKVEEFGLDLTKSDQYYGLALGGLEYGTSPMEMAGAYSSFANGGTLYQPHLITKIVDANGAVIVDNTKPKGEKIISKETSNEMNSMLLGTFSNGTAASANPYGYTVAGKTGTTEKDYDPEQNNDQWIIGYTPDTVISTWLGYEEADKEHTFSGTSGEVVGQVFKAQAENMLPYSNNTSFEVANAYNTDGKVTASSEDTDDSSEENEGSWQEGVDQFTDDAKEGLGEFGERVKEGGKDLIRGFKERFN</sequence>
<reference evidence="12 13" key="1">
    <citation type="journal article" date="2014" name="Int. J. Syst. Evol. Microbiol.">
        <title>Complete genome sequence of Corynebacterium casei LMG S-19264T (=DSM 44701T), isolated from a smear-ripened cheese.</title>
        <authorList>
            <consortium name="US DOE Joint Genome Institute (JGI-PGF)"/>
            <person name="Walter F."/>
            <person name="Albersmeier A."/>
            <person name="Kalinowski J."/>
            <person name="Ruckert C."/>
        </authorList>
    </citation>
    <scope>NUCLEOTIDE SEQUENCE [LARGE SCALE GENOMIC DNA]</scope>
    <source>
        <strain evidence="12 13">NBRC 114545</strain>
    </source>
</reference>
<dbReference type="GO" id="GO:0008360">
    <property type="term" value="P:regulation of cell shape"/>
    <property type="evidence" value="ECO:0007669"/>
    <property type="project" value="UniProtKB-KW"/>
</dbReference>
<keyword evidence="2" id="KW-0328">Glycosyltransferase</keyword>
<evidence type="ECO:0000256" key="4">
    <source>
        <dbReference type="ARBA" id="ARBA00022692"/>
    </source>
</evidence>
<dbReference type="GO" id="GO:0008955">
    <property type="term" value="F:peptidoglycan glycosyltransferase activity"/>
    <property type="evidence" value="ECO:0007669"/>
    <property type="project" value="TreeGrafter"/>
</dbReference>
<keyword evidence="8" id="KW-0472">Membrane</keyword>
<dbReference type="InterPro" id="IPR012338">
    <property type="entry name" value="Beta-lactam/transpept-like"/>
</dbReference>
<evidence type="ECO:0000256" key="10">
    <source>
        <dbReference type="SAM" id="MobiDB-lite"/>
    </source>
</evidence>
<dbReference type="EMBL" id="BSUW01000001">
    <property type="protein sequence ID" value="GMA72823.1"/>
    <property type="molecule type" value="Genomic_DNA"/>
</dbReference>
<dbReference type="GO" id="GO:0071555">
    <property type="term" value="P:cell wall organization"/>
    <property type="evidence" value="ECO:0007669"/>
    <property type="project" value="UniProtKB-KW"/>
</dbReference>
<dbReference type="PANTHER" id="PTHR32282">
    <property type="entry name" value="BINDING PROTEIN TRANSPEPTIDASE, PUTATIVE-RELATED"/>
    <property type="match status" value="1"/>
</dbReference>
<feature type="domain" description="Penicillin-binding protein transpeptidase" evidence="11">
    <location>
        <begin position="3"/>
        <end position="242"/>
    </location>
</feature>
<keyword evidence="1" id="KW-1003">Cell membrane</keyword>
<dbReference type="PANTHER" id="PTHR32282:SF32">
    <property type="entry name" value="PENICILLIN-BINDING PROTEIN 2A"/>
    <property type="match status" value="1"/>
</dbReference>
<keyword evidence="3" id="KW-0808">Transferase</keyword>
<protein>
    <recommendedName>
        <fullName evidence="11">Penicillin-binding protein transpeptidase domain-containing protein</fullName>
    </recommendedName>
</protein>
<gene>
    <name evidence="12" type="ORF">GCM10025885_18720</name>
</gene>
<dbReference type="Proteomes" id="UP001157039">
    <property type="component" value="Unassembled WGS sequence"/>
</dbReference>
<evidence type="ECO:0000259" key="11">
    <source>
        <dbReference type="Pfam" id="PF00905"/>
    </source>
</evidence>
<keyword evidence="7" id="KW-1133">Transmembrane helix</keyword>
<evidence type="ECO:0000256" key="5">
    <source>
        <dbReference type="ARBA" id="ARBA00022960"/>
    </source>
</evidence>
<evidence type="ECO:0000313" key="12">
    <source>
        <dbReference type="EMBL" id="GMA72823.1"/>
    </source>
</evidence>
<evidence type="ECO:0000256" key="8">
    <source>
        <dbReference type="ARBA" id="ARBA00023136"/>
    </source>
</evidence>
<evidence type="ECO:0000256" key="9">
    <source>
        <dbReference type="ARBA" id="ARBA00023316"/>
    </source>
</evidence>
<dbReference type="SUPFAM" id="SSF56601">
    <property type="entry name" value="beta-lactamase/transpeptidase-like"/>
    <property type="match status" value="1"/>
</dbReference>
<dbReference type="AlphaFoldDB" id="A0AA37XKP2"/>